<evidence type="ECO:0000313" key="3">
    <source>
        <dbReference type="EnsemblPlants" id="Pp3c27_7650V3.1"/>
    </source>
</evidence>
<reference evidence="2 4" key="2">
    <citation type="journal article" date="2018" name="Plant J.">
        <title>The Physcomitrella patens chromosome-scale assembly reveals moss genome structure and evolution.</title>
        <authorList>
            <person name="Lang D."/>
            <person name="Ullrich K.K."/>
            <person name="Murat F."/>
            <person name="Fuchs J."/>
            <person name="Jenkins J."/>
            <person name="Haas F.B."/>
            <person name="Piednoel M."/>
            <person name="Gundlach H."/>
            <person name="Van Bel M."/>
            <person name="Meyberg R."/>
            <person name="Vives C."/>
            <person name="Morata J."/>
            <person name="Symeonidi A."/>
            <person name="Hiss M."/>
            <person name="Muchero W."/>
            <person name="Kamisugi Y."/>
            <person name="Saleh O."/>
            <person name="Blanc G."/>
            <person name="Decker E.L."/>
            <person name="van Gessel N."/>
            <person name="Grimwood J."/>
            <person name="Hayes R.D."/>
            <person name="Graham S.W."/>
            <person name="Gunter L.E."/>
            <person name="McDaniel S.F."/>
            <person name="Hoernstein S.N.W."/>
            <person name="Larsson A."/>
            <person name="Li F.W."/>
            <person name="Perroud P.F."/>
            <person name="Phillips J."/>
            <person name="Ranjan P."/>
            <person name="Rokshar D.S."/>
            <person name="Rothfels C.J."/>
            <person name="Schneider L."/>
            <person name="Shu S."/>
            <person name="Stevenson D.W."/>
            <person name="Thummler F."/>
            <person name="Tillich M."/>
            <person name="Villarreal Aguilar J.C."/>
            <person name="Widiez T."/>
            <person name="Wong G.K."/>
            <person name="Wymore A."/>
            <person name="Zhang Y."/>
            <person name="Zimmer A.D."/>
            <person name="Quatrano R.S."/>
            <person name="Mayer K.F.X."/>
            <person name="Goodstein D."/>
            <person name="Casacuberta J.M."/>
            <person name="Vandepoele K."/>
            <person name="Reski R."/>
            <person name="Cuming A.C."/>
            <person name="Tuskan G.A."/>
            <person name="Maumus F."/>
            <person name="Salse J."/>
            <person name="Schmutz J."/>
            <person name="Rensing S.A."/>
        </authorList>
    </citation>
    <scope>NUCLEOTIDE SEQUENCE [LARGE SCALE GENOMIC DNA]</scope>
    <source>
        <strain evidence="3 4">cv. Gransden 2004</strain>
    </source>
</reference>
<dbReference type="InterPro" id="IPR018750">
    <property type="entry name" value="DUF2306_membrane"/>
</dbReference>
<keyword evidence="1" id="KW-0812">Transmembrane</keyword>
<protein>
    <recommendedName>
        <fullName evidence="5">DUF2306 domain-containing protein</fullName>
    </recommendedName>
</protein>
<dbReference type="GeneID" id="112278273"/>
<feature type="transmembrane region" description="Helical" evidence="1">
    <location>
        <begin position="15"/>
        <end position="36"/>
    </location>
</feature>
<organism evidence="2">
    <name type="scientific">Physcomitrium patens</name>
    <name type="common">Spreading-leaved earth moss</name>
    <name type="synonym">Physcomitrella patens</name>
    <dbReference type="NCBI Taxonomy" id="3218"/>
    <lineage>
        <taxon>Eukaryota</taxon>
        <taxon>Viridiplantae</taxon>
        <taxon>Streptophyta</taxon>
        <taxon>Embryophyta</taxon>
        <taxon>Bryophyta</taxon>
        <taxon>Bryophytina</taxon>
        <taxon>Bryopsida</taxon>
        <taxon>Funariidae</taxon>
        <taxon>Funariales</taxon>
        <taxon>Funariaceae</taxon>
        <taxon>Physcomitrium</taxon>
    </lineage>
</organism>
<keyword evidence="1" id="KW-0472">Membrane</keyword>
<keyword evidence="4" id="KW-1185">Reference proteome</keyword>
<dbReference type="PaxDb" id="3218-PP1S164_49V6.1"/>
<evidence type="ECO:0000256" key="1">
    <source>
        <dbReference type="SAM" id="Phobius"/>
    </source>
</evidence>
<dbReference type="Gramene" id="Pp3c27_7650V3.1">
    <property type="protein sequence ID" value="Pp3c27_7650V3.1"/>
    <property type="gene ID" value="Pp3c27_7650"/>
</dbReference>
<proteinExistence type="predicted"/>
<dbReference type="Gramene" id="Pp3c27_7650V3.2">
    <property type="protein sequence ID" value="Pp3c27_7650V3.2"/>
    <property type="gene ID" value="Pp3c27_7650"/>
</dbReference>
<gene>
    <name evidence="3" type="primary">LOC112278273</name>
    <name evidence="2" type="ORF">PHYPA_031056</name>
</gene>
<dbReference type="EnsemblPlants" id="Pp3c27_7650V3.1">
    <property type="protein sequence ID" value="Pp3c27_7650V3.1"/>
    <property type="gene ID" value="Pp3c27_7650"/>
</dbReference>
<dbReference type="Pfam" id="PF10067">
    <property type="entry name" value="DUF2306"/>
    <property type="match status" value="1"/>
</dbReference>
<dbReference type="RefSeq" id="XP_024367287.1">
    <property type="nucleotide sequence ID" value="XM_024511519.2"/>
</dbReference>
<dbReference type="AlphaFoldDB" id="A0A2K1IB22"/>
<evidence type="ECO:0000313" key="2">
    <source>
        <dbReference type="EMBL" id="PNR26481.1"/>
    </source>
</evidence>
<dbReference type="OrthoDB" id="1910810at2759"/>
<dbReference type="KEGG" id="ppp:112278273"/>
<sequence length="245" mass="27192">MGTDQRAWMRTWGNIAWWIVTIHSVPFAIYTVPFIYGKFEIYRYLTVRASLGDLESAGLHVLNNLRTWQIHAAAALAFVTIGPLQFNPSFRNKFPVAHKRLGYAFAACTVITAVTGGTSMLKATELGPIAVAMTPFMSISTLTALAISINAARNKDFGRHRRWMLRSAAIGYSVMYTRTLPVLFAWTSIPPEQAIDYSFPLSVALNCGFAELYIQIYLSEVRTKVKSMHGSGDSALADSSKKKKV</sequence>
<evidence type="ECO:0000313" key="4">
    <source>
        <dbReference type="Proteomes" id="UP000006727"/>
    </source>
</evidence>
<evidence type="ECO:0008006" key="5">
    <source>
        <dbReference type="Google" id="ProtNLM"/>
    </source>
</evidence>
<dbReference type="EMBL" id="ABEU02000027">
    <property type="protein sequence ID" value="PNR26481.1"/>
    <property type="molecule type" value="Genomic_DNA"/>
</dbReference>
<accession>A0A2K1IB22</accession>
<dbReference type="EnsemblPlants" id="Pp3c27_7650V3.2">
    <property type="protein sequence ID" value="Pp3c27_7650V3.2"/>
    <property type="gene ID" value="Pp3c27_7650"/>
</dbReference>
<reference evidence="2 4" key="1">
    <citation type="journal article" date="2008" name="Science">
        <title>The Physcomitrella genome reveals evolutionary insights into the conquest of land by plants.</title>
        <authorList>
            <person name="Rensing S."/>
            <person name="Lang D."/>
            <person name="Zimmer A."/>
            <person name="Terry A."/>
            <person name="Salamov A."/>
            <person name="Shapiro H."/>
            <person name="Nishiyama T."/>
            <person name="Perroud P.-F."/>
            <person name="Lindquist E."/>
            <person name="Kamisugi Y."/>
            <person name="Tanahashi T."/>
            <person name="Sakakibara K."/>
            <person name="Fujita T."/>
            <person name="Oishi K."/>
            <person name="Shin-I T."/>
            <person name="Kuroki Y."/>
            <person name="Toyoda A."/>
            <person name="Suzuki Y."/>
            <person name="Hashimoto A."/>
            <person name="Yamaguchi K."/>
            <person name="Sugano A."/>
            <person name="Kohara Y."/>
            <person name="Fujiyama A."/>
            <person name="Anterola A."/>
            <person name="Aoki S."/>
            <person name="Ashton N."/>
            <person name="Barbazuk W.B."/>
            <person name="Barker E."/>
            <person name="Bennetzen J."/>
            <person name="Bezanilla M."/>
            <person name="Blankenship R."/>
            <person name="Cho S.H."/>
            <person name="Dutcher S."/>
            <person name="Estelle M."/>
            <person name="Fawcett J.A."/>
            <person name="Gundlach H."/>
            <person name="Hanada K."/>
            <person name="Heyl A."/>
            <person name="Hicks K.A."/>
            <person name="Hugh J."/>
            <person name="Lohr M."/>
            <person name="Mayer K."/>
            <person name="Melkozernov A."/>
            <person name="Murata T."/>
            <person name="Nelson D."/>
            <person name="Pils B."/>
            <person name="Prigge M."/>
            <person name="Reiss B."/>
            <person name="Renner T."/>
            <person name="Rombauts S."/>
            <person name="Rushton P."/>
            <person name="Sanderfoot A."/>
            <person name="Schween G."/>
            <person name="Shiu S.-H."/>
            <person name="Stueber K."/>
            <person name="Theodoulou F.L."/>
            <person name="Tu H."/>
            <person name="Van de Peer Y."/>
            <person name="Verrier P.J."/>
            <person name="Waters E."/>
            <person name="Wood A."/>
            <person name="Yang L."/>
            <person name="Cove D."/>
            <person name="Cuming A."/>
            <person name="Hasebe M."/>
            <person name="Lucas S."/>
            <person name="Mishler D.B."/>
            <person name="Reski R."/>
            <person name="Grigoriev I."/>
            <person name="Quatrano R.S."/>
            <person name="Boore J.L."/>
        </authorList>
    </citation>
    <scope>NUCLEOTIDE SEQUENCE [LARGE SCALE GENOMIC DNA]</scope>
    <source>
        <strain evidence="3 4">cv. Gransden 2004</strain>
    </source>
</reference>
<reference evidence="3" key="3">
    <citation type="submission" date="2020-12" db="UniProtKB">
        <authorList>
            <consortium name="EnsemblPlants"/>
        </authorList>
    </citation>
    <scope>IDENTIFICATION</scope>
</reference>
<feature type="transmembrane region" description="Helical" evidence="1">
    <location>
        <begin position="127"/>
        <end position="151"/>
    </location>
</feature>
<name>A0A2K1IB22_PHYPA</name>
<keyword evidence="1" id="KW-1133">Transmembrane helix</keyword>
<feature type="transmembrane region" description="Helical" evidence="1">
    <location>
        <begin position="101"/>
        <end position="121"/>
    </location>
</feature>
<dbReference type="Proteomes" id="UP000006727">
    <property type="component" value="Chromosome 27"/>
</dbReference>
<feature type="transmembrane region" description="Helical" evidence="1">
    <location>
        <begin position="198"/>
        <end position="218"/>
    </location>
</feature>
<feature type="transmembrane region" description="Helical" evidence="1">
    <location>
        <begin position="163"/>
        <end position="186"/>
    </location>
</feature>